<reference evidence="1" key="1">
    <citation type="journal article" date="2023" name="Int. J. Syst. Evol. Microbiol.">
        <title>&lt;i&gt;Holtiella tumoricola&lt;/i&gt; gen. nov. sp. nov., isolated from a human clinical sample.</title>
        <authorList>
            <person name="Allen-Vercoe E."/>
            <person name="Daigneault M.C."/>
            <person name="Vancuren S.J."/>
            <person name="Cochrane K."/>
            <person name="O'Neal L.L."/>
            <person name="Sankaranarayanan K."/>
            <person name="Lawson P.A."/>
        </authorList>
    </citation>
    <scope>NUCLEOTIDE SEQUENCE</scope>
    <source>
        <strain evidence="1">CC70A</strain>
    </source>
</reference>
<proteinExistence type="predicted"/>
<dbReference type="EMBL" id="JAQIFT010000029">
    <property type="protein sequence ID" value="MDA3731196.1"/>
    <property type="molecule type" value="Genomic_DNA"/>
</dbReference>
<keyword evidence="2" id="KW-1185">Reference proteome</keyword>
<name>A0AA42DLF4_9FIRM</name>
<comment type="caution">
    <text evidence="1">The sequence shown here is derived from an EMBL/GenBank/DDBJ whole genome shotgun (WGS) entry which is preliminary data.</text>
</comment>
<dbReference type="RefSeq" id="WP_271011618.1">
    <property type="nucleotide sequence ID" value="NZ_JAQIFT010000029.1"/>
</dbReference>
<protein>
    <submittedName>
        <fullName evidence="1">Uncharacterized protein</fullName>
    </submittedName>
</protein>
<evidence type="ECO:0000313" key="2">
    <source>
        <dbReference type="Proteomes" id="UP001169242"/>
    </source>
</evidence>
<sequence>MADEVSNALIDKIQTGKDLTVHDIIELTFTPIMGGKQSKVDKILQAIRLVKDVDKN</sequence>
<accession>A0AA42DLF4</accession>
<dbReference type="Proteomes" id="UP001169242">
    <property type="component" value="Unassembled WGS sequence"/>
</dbReference>
<evidence type="ECO:0000313" key="1">
    <source>
        <dbReference type="EMBL" id="MDA3731196.1"/>
    </source>
</evidence>
<gene>
    <name evidence="1" type="ORF">PBV87_06810</name>
</gene>
<organism evidence="1 2">
    <name type="scientific">Holtiella tumoricola</name>
    <dbReference type="NCBI Taxonomy" id="3018743"/>
    <lineage>
        <taxon>Bacteria</taxon>
        <taxon>Bacillati</taxon>
        <taxon>Bacillota</taxon>
        <taxon>Clostridia</taxon>
        <taxon>Lachnospirales</taxon>
        <taxon>Cellulosilyticaceae</taxon>
        <taxon>Holtiella</taxon>
    </lineage>
</organism>
<dbReference type="AlphaFoldDB" id="A0AA42DLF4"/>